<feature type="repeat" description="CHCR" evidence="7">
    <location>
        <begin position="746"/>
        <end position="899"/>
    </location>
</feature>
<evidence type="ECO:0000256" key="4">
    <source>
        <dbReference type="ARBA" id="ARBA00022833"/>
    </source>
</evidence>
<feature type="compositionally biased region" description="Basic and acidic residues" evidence="9">
    <location>
        <begin position="597"/>
        <end position="606"/>
    </location>
</feature>
<evidence type="ECO:0000256" key="1">
    <source>
        <dbReference type="ARBA" id="ARBA00010454"/>
    </source>
</evidence>
<evidence type="ECO:0000256" key="8">
    <source>
        <dbReference type="SAM" id="Coils"/>
    </source>
</evidence>
<dbReference type="SUPFAM" id="SSF57850">
    <property type="entry name" value="RING/U-box"/>
    <property type="match status" value="1"/>
</dbReference>
<evidence type="ECO:0000256" key="2">
    <source>
        <dbReference type="ARBA" id="ARBA00022723"/>
    </source>
</evidence>
<dbReference type="Pfam" id="PF26148">
    <property type="entry name" value="VPS18_RING_C"/>
    <property type="match status" value="1"/>
</dbReference>
<dbReference type="PROSITE" id="PS50236">
    <property type="entry name" value="CHCR"/>
    <property type="match status" value="1"/>
</dbReference>
<organism evidence="12 13">
    <name type="scientific">Anaeramoeba flamelloides</name>
    <dbReference type="NCBI Taxonomy" id="1746091"/>
    <lineage>
        <taxon>Eukaryota</taxon>
        <taxon>Metamonada</taxon>
        <taxon>Anaeramoebidae</taxon>
        <taxon>Anaeramoeba</taxon>
    </lineage>
</organism>
<accession>A0ABQ8XCG0</accession>
<dbReference type="PANTHER" id="PTHR23323:SF26">
    <property type="entry name" value="VACUOLAR PROTEIN SORTING-ASSOCIATED PROTEIN 18 HOMOLOG"/>
    <property type="match status" value="1"/>
</dbReference>
<feature type="domain" description="Pep3/Vps18 beta-propeller" evidence="10">
    <location>
        <begin position="45"/>
        <end position="360"/>
    </location>
</feature>
<dbReference type="PANTHER" id="PTHR23323">
    <property type="entry name" value="VACUOLAR PROTEIN SORTING-ASSOCIATED PROTEIN"/>
    <property type="match status" value="1"/>
</dbReference>
<keyword evidence="5" id="KW-0472">Membrane</keyword>
<feature type="compositionally biased region" description="Basic and acidic residues" evidence="9">
    <location>
        <begin position="376"/>
        <end position="388"/>
    </location>
</feature>
<keyword evidence="2" id="KW-0479">Metal-binding</keyword>
<keyword evidence="3" id="KW-0863">Zinc-finger</keyword>
<dbReference type="SUPFAM" id="SSF50978">
    <property type="entry name" value="WD40 repeat-like"/>
    <property type="match status" value="1"/>
</dbReference>
<dbReference type="InterPro" id="IPR036322">
    <property type="entry name" value="WD40_repeat_dom_sf"/>
</dbReference>
<feature type="compositionally biased region" description="Polar residues" evidence="9">
    <location>
        <begin position="27"/>
        <end position="36"/>
    </location>
</feature>
<comment type="subcellular location">
    <subcellularLocation>
        <location evidence="6">Endomembrane system</location>
        <topology evidence="6">Peripheral membrane protein</topology>
        <orientation evidence="6">Cytoplasmic side</orientation>
    </subcellularLocation>
</comment>
<evidence type="ECO:0000256" key="3">
    <source>
        <dbReference type="ARBA" id="ARBA00022771"/>
    </source>
</evidence>
<protein>
    <submittedName>
        <fullName evidence="12">Vacuolar protein sorting-associated protein</fullName>
    </submittedName>
</protein>
<feature type="compositionally biased region" description="Acidic residues" evidence="9">
    <location>
        <begin position="607"/>
        <end position="624"/>
    </location>
</feature>
<name>A0ABQ8XCG0_9EUKA</name>
<feature type="domain" description="Pep3/Vps18 RING C-terminal" evidence="11">
    <location>
        <begin position="975"/>
        <end position="1076"/>
    </location>
</feature>
<sequence length="1096" mass="128567">MDKDFSVSSDEDSSGSSRSIFTRDGNSESSTHSSQNKIEFKEDAIFQVNTTEINVRNLEITTAVSANKIIVMGCQDGTILRTSMSSNTNTQCKIHEGKDREVVKMFLDPTGNHLIVSCKGGYNYYNHFRTDQNKFHLMKELKNIEITCIAWGRNDPVEKKPEPFLIGTNIGTIYYAIYKGLVSQITSNILNILSQSADFNLHATFKTDTEIKDIMIQYLGKEKLRILILTAKRFLELEGGPTLSHVFDLFNSVISEDLNKENCSNFSFLPRQYTLNRENDEICYLNGDTIKFGHLDENLKFKSSQQIKRFKVDFEIENLFNNNDPKLNLNKLDQINLGFENNKLERKICGCIITEYHIIVGYTISDPDQNQKSKTNTKDNQSKNENKKMGISFLKNKQEKTSNNEINTTNLTDFYGEILIFSQLTHKCVERHKIKGLKELIMDSIFYDPILIYIITHKGISLLISNTEKRDLVKQYLENKNYPMALRFAKTKMEKQNVYRLYGYSLFTNGAYELAAEKFTQSDLKWEQVALLFLELNDHIYLISYLTQIIEKMHLNKPKNKQKFLLISTWVLELYLRKFTEFEIQIFTEENNHSNNKKTDKENKNNDDDDDDDDDGDDDNDNENLNDKIIEGGVNDGKKIYLRCKKFLQKYCKQLNSKIVFKLLESHNRINLLIQYCIAIENYEKVILILIQEKKFDKVIKYITQAQDPELFYKYSYLLVSQEPNLLILSWIQFFETQKKSEIQKKGKNLNFERLIPSVDKYMKRYHFTLNEKHPLIEFFGLLNPQNQKKTTNNYLISFYLKQNFIEKLHDFIYSLKRNFKLFDPLFALNICKKKQDYEIVTYLYSLLSKYKEAIEYSLKYDHKLALKYIEEIVDNQLKTTLLLKICEHLIKKDRDITRAVEVVSEYPEIRIDDFISILPGFVKLNDFKIQVKESLTEHTKKMQSLKHNIKESNTKIKEIHHKIKNTKHLTTNFQPDHNCSICKKPIGLSNNYYIFKCNHIFHENCLKEKMINQFLSQSEISKVKDFEFSMKNQNDILNKNPDLKIKLSTEKDLNKLKNKYNQLIAPSCVLCGNIIVNILDKPFTSSFEEENSWKL</sequence>
<dbReference type="InterPro" id="IPR013083">
    <property type="entry name" value="Znf_RING/FYVE/PHD"/>
</dbReference>
<feature type="region of interest" description="Disordered" evidence="9">
    <location>
        <begin position="1"/>
        <end position="36"/>
    </location>
</feature>
<evidence type="ECO:0000256" key="6">
    <source>
        <dbReference type="ARBA" id="ARBA00029433"/>
    </source>
</evidence>
<proteinExistence type="inferred from homology"/>
<feature type="region of interest" description="Disordered" evidence="9">
    <location>
        <begin position="369"/>
        <end position="388"/>
    </location>
</feature>
<evidence type="ECO:0000259" key="11">
    <source>
        <dbReference type="Pfam" id="PF26148"/>
    </source>
</evidence>
<dbReference type="Gene3D" id="3.30.40.10">
    <property type="entry name" value="Zinc/RING finger domain, C3HC4 (zinc finger)"/>
    <property type="match status" value="1"/>
</dbReference>
<evidence type="ECO:0000259" key="10">
    <source>
        <dbReference type="Pfam" id="PF05131"/>
    </source>
</evidence>
<dbReference type="Proteomes" id="UP001150062">
    <property type="component" value="Unassembled WGS sequence"/>
</dbReference>
<evidence type="ECO:0000313" key="13">
    <source>
        <dbReference type="Proteomes" id="UP001150062"/>
    </source>
</evidence>
<reference evidence="12" key="1">
    <citation type="submission" date="2022-08" db="EMBL/GenBank/DDBJ databases">
        <title>Novel sulfate-reducing endosymbionts in the free-living metamonad Anaeramoeba.</title>
        <authorList>
            <person name="Jerlstrom-Hultqvist J."/>
            <person name="Cepicka I."/>
            <person name="Gallot-Lavallee L."/>
            <person name="Salas-Leiva D."/>
            <person name="Curtis B.A."/>
            <person name="Zahonova K."/>
            <person name="Pipaliya S."/>
            <person name="Dacks J."/>
            <person name="Roger A.J."/>
        </authorList>
    </citation>
    <scope>NUCLEOTIDE SEQUENCE</scope>
    <source>
        <strain evidence="12">Schooner1</strain>
    </source>
</reference>
<feature type="region of interest" description="Disordered" evidence="9">
    <location>
        <begin position="593"/>
        <end position="630"/>
    </location>
</feature>
<dbReference type="EMBL" id="JAOAOG010000313">
    <property type="protein sequence ID" value="KAJ6230318.1"/>
    <property type="molecule type" value="Genomic_DNA"/>
</dbReference>
<dbReference type="Pfam" id="PF05131">
    <property type="entry name" value="Pep3_Vps18"/>
    <property type="match status" value="1"/>
</dbReference>
<evidence type="ECO:0000313" key="12">
    <source>
        <dbReference type="EMBL" id="KAJ6230318.1"/>
    </source>
</evidence>
<keyword evidence="13" id="KW-1185">Reference proteome</keyword>
<keyword evidence="4" id="KW-0862">Zinc</keyword>
<dbReference type="InterPro" id="IPR007810">
    <property type="entry name" value="Pep3/Vps18_beta-prop"/>
</dbReference>
<evidence type="ECO:0000256" key="9">
    <source>
        <dbReference type="SAM" id="MobiDB-lite"/>
    </source>
</evidence>
<dbReference type="InterPro" id="IPR000547">
    <property type="entry name" value="Clathrin_H-chain/VPS_repeat"/>
</dbReference>
<comment type="similarity">
    <text evidence="1">Belongs to the VPS18 family.</text>
</comment>
<evidence type="ECO:0000256" key="7">
    <source>
        <dbReference type="PROSITE-ProRule" id="PRU01006"/>
    </source>
</evidence>
<keyword evidence="8" id="KW-0175">Coiled coil</keyword>
<comment type="caution">
    <text evidence="12">The sequence shown here is derived from an EMBL/GenBank/DDBJ whole genome shotgun (WGS) entry which is preliminary data.</text>
</comment>
<dbReference type="InterPro" id="IPR058919">
    <property type="entry name" value="Pep3/Vps18_RING_C"/>
</dbReference>
<feature type="coiled-coil region" evidence="8">
    <location>
        <begin position="936"/>
        <end position="963"/>
    </location>
</feature>
<gene>
    <name evidence="12" type="ORF">M0813_06957</name>
</gene>
<evidence type="ECO:0000256" key="5">
    <source>
        <dbReference type="ARBA" id="ARBA00023136"/>
    </source>
</evidence>